<reference evidence="1 2" key="1">
    <citation type="journal article" date="2024" name="Ann. Entomol. Soc. Am.">
        <title>Genomic analyses of the southern and eastern yellowjacket wasps (Hymenoptera: Vespidae) reveal evolutionary signatures of social life.</title>
        <authorList>
            <person name="Catto M.A."/>
            <person name="Caine P.B."/>
            <person name="Orr S.E."/>
            <person name="Hunt B.G."/>
            <person name="Goodisman M.A.D."/>
        </authorList>
    </citation>
    <scope>NUCLEOTIDE SEQUENCE [LARGE SCALE GENOMIC DNA]</scope>
    <source>
        <strain evidence="1">233</strain>
        <tissue evidence="1">Head and thorax</tissue>
    </source>
</reference>
<keyword evidence="2" id="KW-1185">Reference proteome</keyword>
<name>A0ABD2BKL2_VESSQ</name>
<comment type="caution">
    <text evidence="1">The sequence shown here is derived from an EMBL/GenBank/DDBJ whole genome shotgun (WGS) entry which is preliminary data.</text>
</comment>
<sequence>MSVTHYHSKISIITIDNFIAMEAKTISIGVVRESIPYSHIILHRTSKLQYYAGANVGNDIKDCSKSVFHSINRNIKKSKNKSLILNVIKFKNSNKWSRLRTILNVVEAFGIPKCHISPMHCNKKHQMIKFIVSDDNG</sequence>
<evidence type="ECO:0000313" key="1">
    <source>
        <dbReference type="EMBL" id="KAL2733124.1"/>
    </source>
</evidence>
<dbReference type="EMBL" id="JAUDFV010000076">
    <property type="protein sequence ID" value="KAL2733124.1"/>
    <property type="molecule type" value="Genomic_DNA"/>
</dbReference>
<organism evidence="1 2">
    <name type="scientific">Vespula squamosa</name>
    <name type="common">Southern yellow jacket</name>
    <name type="synonym">Wasp</name>
    <dbReference type="NCBI Taxonomy" id="30214"/>
    <lineage>
        <taxon>Eukaryota</taxon>
        <taxon>Metazoa</taxon>
        <taxon>Ecdysozoa</taxon>
        <taxon>Arthropoda</taxon>
        <taxon>Hexapoda</taxon>
        <taxon>Insecta</taxon>
        <taxon>Pterygota</taxon>
        <taxon>Neoptera</taxon>
        <taxon>Endopterygota</taxon>
        <taxon>Hymenoptera</taxon>
        <taxon>Apocrita</taxon>
        <taxon>Aculeata</taxon>
        <taxon>Vespoidea</taxon>
        <taxon>Vespidae</taxon>
        <taxon>Vespinae</taxon>
        <taxon>Vespula</taxon>
    </lineage>
</organism>
<dbReference type="Proteomes" id="UP001607302">
    <property type="component" value="Unassembled WGS sequence"/>
</dbReference>
<accession>A0ABD2BKL2</accession>
<dbReference type="AlphaFoldDB" id="A0ABD2BKL2"/>
<evidence type="ECO:0000313" key="2">
    <source>
        <dbReference type="Proteomes" id="UP001607302"/>
    </source>
</evidence>
<gene>
    <name evidence="1" type="ORF">V1478_004175</name>
</gene>
<proteinExistence type="predicted"/>
<protein>
    <submittedName>
        <fullName evidence="1">Uncharacterized protein</fullName>
    </submittedName>
</protein>